<proteinExistence type="predicted"/>
<geneLocation type="plasmid" evidence="1 4">
    <name>2</name>
</geneLocation>
<evidence type="ECO:0000313" key="2">
    <source>
        <dbReference type="EMBL" id="MDR4174904.1"/>
    </source>
</evidence>
<evidence type="ECO:0000313" key="1">
    <source>
        <dbReference type="EMBL" id="AJG74158.1"/>
    </source>
</evidence>
<evidence type="ECO:0000313" key="5">
    <source>
        <dbReference type="Proteomes" id="UP000501107"/>
    </source>
</evidence>
<dbReference type="EMBL" id="CP053979">
    <property type="protein sequence ID" value="QKH22780.1"/>
    <property type="molecule type" value="Genomic_DNA"/>
</dbReference>
<evidence type="ECO:0000313" key="4">
    <source>
        <dbReference type="Proteomes" id="UP000031876"/>
    </source>
</evidence>
<keyword evidence="3" id="KW-0614">Plasmid</keyword>
<dbReference type="EMBL" id="CP009334">
    <property type="protein sequence ID" value="AJG74158.1"/>
    <property type="molecule type" value="Genomic_DNA"/>
</dbReference>
<dbReference type="KEGG" id="btw:BF38_5774"/>
<accession>A0A0B5NPZ1</accession>
<dbReference type="Gene3D" id="1.10.10.60">
    <property type="entry name" value="Homeodomain-like"/>
    <property type="match status" value="3"/>
</dbReference>
<dbReference type="Proteomes" id="UP001181533">
    <property type="component" value="Unassembled WGS sequence"/>
</dbReference>
<dbReference type="AlphaFoldDB" id="A0A0B5NPZ1"/>
<sequence>MALEEQTNLDKAIRLYVNRSRTGLTVRQICKQTGIPLHTLYKGLRELGLAIKPNKRVDKEKLNQAVELYLEKEELGLTVEDIVNKVGVSASVIYNELRDRGYKLKTCGRKFEQEDLEEAISLFLRKKELKLSGEAIAERTGVPRQTIYWHLNRRGLK</sequence>
<name>A0A0B5NPZ1_BACTU</name>
<dbReference type="Proteomes" id="UP000031876">
    <property type="component" value="Plasmid 2"/>
</dbReference>
<protein>
    <submittedName>
        <fullName evidence="1">Helix-turn-helix family protein</fullName>
    </submittedName>
    <submittedName>
        <fullName evidence="3">TetR/AcrR family transcriptional regulator</fullName>
    </submittedName>
</protein>
<dbReference type="EMBL" id="VKQN01000001">
    <property type="protein sequence ID" value="MDR4174904.1"/>
    <property type="molecule type" value="Genomic_DNA"/>
</dbReference>
<dbReference type="RefSeq" id="WP_001162668.1">
    <property type="nucleotide sequence ID" value="NZ_CP009334.1"/>
</dbReference>
<reference evidence="1 4" key="1">
    <citation type="journal article" date="2015" name="Genome Announc.">
        <title>Complete genome sequences for 35 biothreat assay-relevant bacillus species.</title>
        <authorList>
            <person name="Johnson S.L."/>
            <person name="Daligault H.E."/>
            <person name="Davenport K.W."/>
            <person name="Jaissle J."/>
            <person name="Frey K.G."/>
            <person name="Ladner J.T."/>
            <person name="Broomall S.M."/>
            <person name="Bishop-Lilly K.A."/>
            <person name="Bruce D.C."/>
            <person name="Gibbons H.S."/>
            <person name="Coyne S.R."/>
            <person name="Lo C.C."/>
            <person name="Meincke L."/>
            <person name="Munk A.C."/>
            <person name="Koroleva G.I."/>
            <person name="Rosenzweig C.N."/>
            <person name="Palacios G.F."/>
            <person name="Redden C.L."/>
            <person name="Minogue T.D."/>
            <person name="Chain P.S."/>
        </authorList>
    </citation>
    <scope>NUCLEOTIDE SEQUENCE [LARGE SCALE GENOMIC DNA]</scope>
    <source>
        <strain evidence="1 4">HD1011</strain>
        <plasmid evidence="1 4">2</plasmid>
    </source>
</reference>
<gene>
    <name evidence="1" type="ORF">BF38_5774</name>
    <name evidence="2" type="ORF">FO599_01995</name>
    <name evidence="3" type="ORF">FOC89_01990</name>
</gene>
<geneLocation type="plasmid" evidence="3 5">
    <name>unnamed3</name>
</geneLocation>
<reference evidence="2" key="2">
    <citation type="submission" date="2019-07" db="EMBL/GenBank/DDBJ databases">
        <title>Phylogenomic Reclassification of ATCC Bacillus Strains and Various Taxa within the Genus Bacillus.</title>
        <authorList>
            <person name="Riojas M.A."/>
            <person name="Frank A.M."/>
            <person name="Fenn S.L."/>
            <person name="King S.P."/>
            <person name="Brower S.M."/>
            <person name="Hazbon M.H."/>
        </authorList>
    </citation>
    <scope>NUCLEOTIDE SEQUENCE</scope>
    <source>
        <strain evidence="2">ATCC 35646</strain>
    </source>
</reference>
<dbReference type="Proteomes" id="UP000501107">
    <property type="component" value="Plasmid unnamed3"/>
</dbReference>
<evidence type="ECO:0000313" key="3">
    <source>
        <dbReference type="EMBL" id="QKH22780.1"/>
    </source>
</evidence>
<organism evidence="3 5">
    <name type="scientific">Bacillus thuringiensis</name>
    <dbReference type="NCBI Taxonomy" id="1428"/>
    <lineage>
        <taxon>Bacteria</taxon>
        <taxon>Bacillati</taxon>
        <taxon>Bacillota</taxon>
        <taxon>Bacilli</taxon>
        <taxon>Bacillales</taxon>
        <taxon>Bacillaceae</taxon>
        <taxon>Bacillus</taxon>
        <taxon>Bacillus cereus group</taxon>
    </lineage>
</organism>
<reference evidence="3 5" key="3">
    <citation type="submission" date="2020-05" db="EMBL/GenBank/DDBJ databases">
        <title>FDA dAtabase for Regulatory Grade micrObial Sequences (FDA-ARGOS): Supporting development and validation of Infectious Disease Dx tests.</title>
        <authorList>
            <person name="Nelson B."/>
            <person name="Plummer A."/>
            <person name="Tallon L."/>
            <person name="Sadzewicz L."/>
            <person name="Zhao X."/>
            <person name="Vavikolanu K."/>
            <person name="Mehta A."/>
            <person name="Aluvathingal J."/>
            <person name="Nadendla S."/>
            <person name="Myers T."/>
            <person name="Yan Y."/>
            <person name="Sichtig H."/>
        </authorList>
    </citation>
    <scope>NUCLEOTIDE SEQUENCE [LARGE SCALE GENOMIC DNA]</scope>
    <source>
        <strain evidence="3 5">FDAARGOS_795</strain>
        <plasmid evidence="3 5">unnamed3</plasmid>
    </source>
</reference>